<dbReference type="InterPro" id="IPR012334">
    <property type="entry name" value="Pectin_lyas_fold"/>
</dbReference>
<dbReference type="RefSeq" id="WP_224477929.1">
    <property type="nucleotide sequence ID" value="NZ_JAIUJS010000003.1"/>
</dbReference>
<dbReference type="Pfam" id="PF18962">
    <property type="entry name" value="Por_Secre_tail"/>
    <property type="match status" value="1"/>
</dbReference>
<organism evidence="5 6">
    <name type="scientific">Winogradskyella vincentii</name>
    <dbReference type="NCBI Taxonomy" id="2877122"/>
    <lineage>
        <taxon>Bacteria</taxon>
        <taxon>Pseudomonadati</taxon>
        <taxon>Bacteroidota</taxon>
        <taxon>Flavobacteriia</taxon>
        <taxon>Flavobacteriales</taxon>
        <taxon>Flavobacteriaceae</taxon>
        <taxon>Winogradskyella</taxon>
    </lineage>
</organism>
<dbReference type="NCBIfam" id="TIGR04183">
    <property type="entry name" value="Por_Secre_tail"/>
    <property type="match status" value="1"/>
</dbReference>
<proteinExistence type="predicted"/>
<evidence type="ECO:0000313" key="6">
    <source>
        <dbReference type="Proteomes" id="UP001198402"/>
    </source>
</evidence>
<dbReference type="InterPro" id="IPR003343">
    <property type="entry name" value="Big_2"/>
</dbReference>
<dbReference type="Gene3D" id="2.160.20.10">
    <property type="entry name" value="Single-stranded right-handed beta-helix, Pectin lyase-like"/>
    <property type="match status" value="1"/>
</dbReference>
<evidence type="ECO:0000256" key="3">
    <source>
        <dbReference type="ARBA" id="ARBA00023180"/>
    </source>
</evidence>
<dbReference type="InterPro" id="IPR026444">
    <property type="entry name" value="Secre_tail"/>
</dbReference>
<accession>A0ABS7Y301</accession>
<gene>
    <name evidence="5" type="ORF">LBV24_07230</name>
</gene>
<evidence type="ECO:0000256" key="1">
    <source>
        <dbReference type="ARBA" id="ARBA00022723"/>
    </source>
</evidence>
<keyword evidence="1" id="KW-0479">Metal-binding</keyword>
<dbReference type="SUPFAM" id="SSF51126">
    <property type="entry name" value="Pectin lyase-like"/>
    <property type="match status" value="1"/>
</dbReference>
<protein>
    <submittedName>
        <fullName evidence="5">Ig-like domain-containing protein</fullName>
    </submittedName>
</protein>
<evidence type="ECO:0000256" key="2">
    <source>
        <dbReference type="ARBA" id="ARBA00022729"/>
    </source>
</evidence>
<dbReference type="Gene3D" id="2.60.40.1080">
    <property type="match status" value="1"/>
</dbReference>
<dbReference type="InterPro" id="IPR011050">
    <property type="entry name" value="Pectin_lyase_fold/virulence"/>
</dbReference>
<dbReference type="PANTHER" id="PTHR42970">
    <property type="entry name" value="PECTATE LYASE C-RELATED"/>
    <property type="match status" value="1"/>
</dbReference>
<dbReference type="PANTHER" id="PTHR42970:SF1">
    <property type="entry name" value="PECTATE LYASE C-RELATED"/>
    <property type="match status" value="1"/>
</dbReference>
<name>A0ABS7Y301_9FLAO</name>
<feature type="domain" description="BIG2" evidence="4">
    <location>
        <begin position="551"/>
        <end position="628"/>
    </location>
</feature>
<dbReference type="SMART" id="SM00635">
    <property type="entry name" value="BID_2"/>
    <property type="match status" value="1"/>
</dbReference>
<evidence type="ECO:0000313" key="5">
    <source>
        <dbReference type="EMBL" id="MCA0153002.1"/>
    </source>
</evidence>
<keyword evidence="2" id="KW-0732">Signal</keyword>
<dbReference type="InterPro" id="IPR052063">
    <property type="entry name" value="Polysaccharide_Lyase_1"/>
</dbReference>
<keyword evidence="6" id="KW-1185">Reference proteome</keyword>
<dbReference type="SUPFAM" id="SSF49373">
    <property type="entry name" value="Invasin/intimin cell-adhesion fragments"/>
    <property type="match status" value="1"/>
</dbReference>
<comment type="caution">
    <text evidence="5">The sequence shown here is derived from an EMBL/GenBank/DDBJ whole genome shotgun (WGS) entry which is preliminary data.</text>
</comment>
<sequence>MNIFRSLLICIKYYAIGLLFLSLLTTNSHSQQLAFPSAKGAGAYATGGRGGIVVHVTNLSDPVKNVNGTWVPDTDHPDWVGCYRWAITDPSLRTQDRTIVFDVSGVIELNLSMYLQNGGGFEDTNYPYTGGITIAGFTAPEGGITILRNRHNFKWFPSTIIRGIKYRGGYTNGDLNGNDEKRGFALTSRESAIADHISVGLSTKSTHTVEGGVASDGWGSTAQNNLIYLAGEGGLYGGTNSNSSNPPLDRTKYTEVSFLRNVTVDGGWRNPNVHGHTRIDIINNLIFNWRKHVGSFGISSYNFPDVYKVNLIGNENIGGFDGRQSSGDNTEDVAYQISSVSSGGAEFHLSDVEFRSASGLTGSNSIMRGRLLNYDKDDPDTYYWAFSGRCNSCTQDSEIDANPQWFTESQHPLLANLTESDILPSSQLKNELLPNVGACYYTDDNGNLQFYRDALDLEAINRITNEPSTGRDTSSKQAMAESLKLGGANEVPHHTRPANFYQSNPHIPEAWLVARGIIGNPNIHNEVQSDGYTLLEHYINQIDNLLMGNVEATAVDVTPEVATLNVLETLDLDVQFTPVNTTNQTGVWTSENDGIATVDSNGLVTGVSEGVVEIRFVSNDGGFEDISLITVVPQPVIADAGSDQAICEGDSVVLSASGGAEYLWSTGETTQSITVSPSTTQSYTVTVSDGNQEDSDEVMVFVDTLPILNISQDVTIFEGESTVLSVEGASDYLWDTGETTSSITVSPSVTTTYTVTGSNGVCEVQEQVTVTVEEIFEAMAGEDQTICEGDSVVLTATGGSDYLWSTGETTQSITVSPATTQTYTVTVSDGVQEDTDDVSVFVDIMPILNVSEDLTIFEGESTVLTVEGASDYLWNTGETTSSITVSPSVTTTYTVTGSNGVCEVQEQVTVTVEEIFVATAGDDVRICEGSGDEVTLNAGDGDSYLWNTGETTQSIIVSPLSTTTYSVVVTSGIQEDSDDVTVFVDPNPNVVIVNGDSVDILNGDFITLSATGANSYEWNNGATQPNIAVSPSTTTTYEVRGYINDCYDEKQVTVNVYEPVQAYAGEDVSICLNEVATLTATGGDEFLWSTGETTQSIQVSPFITTDYTVTVFNALDFDEATVRVTVQGQCNESTESPNNDLSDDVSFNIYPNPAYSYVNVRLNGASDVSDVLIYDFTGKIVQQNRIENQNQQQEINSRIELRTLSNGIYFVKLVDTNGNEITKKLIVRDL</sequence>
<dbReference type="Proteomes" id="UP001198402">
    <property type="component" value="Unassembled WGS sequence"/>
</dbReference>
<keyword evidence="3" id="KW-0325">Glycoprotein</keyword>
<reference evidence="6" key="1">
    <citation type="submission" date="2023-07" db="EMBL/GenBank/DDBJ databases">
        <authorList>
            <person name="Yue Y."/>
        </authorList>
    </citation>
    <scope>NUCLEOTIDE SEQUENCE [LARGE SCALE GENOMIC DNA]</scope>
    <source>
        <strain evidence="6">2Y89</strain>
    </source>
</reference>
<dbReference type="InterPro" id="IPR008964">
    <property type="entry name" value="Invasin/intimin_cell_adhesion"/>
</dbReference>
<dbReference type="Pfam" id="PF02368">
    <property type="entry name" value="Big_2"/>
    <property type="match status" value="1"/>
</dbReference>
<dbReference type="EMBL" id="JAIUJS010000003">
    <property type="protein sequence ID" value="MCA0153002.1"/>
    <property type="molecule type" value="Genomic_DNA"/>
</dbReference>
<evidence type="ECO:0000259" key="4">
    <source>
        <dbReference type="SMART" id="SM00635"/>
    </source>
</evidence>